<evidence type="ECO:0000256" key="4">
    <source>
        <dbReference type="ARBA" id="ARBA00042988"/>
    </source>
</evidence>
<dbReference type="GeneID" id="54478149"/>
<dbReference type="EC" id="1.1.1.179" evidence="3"/>
<dbReference type="InterPro" id="IPR000683">
    <property type="entry name" value="Gfo/Idh/MocA-like_OxRdtase_N"/>
</dbReference>
<dbReference type="AlphaFoldDB" id="A0A6A6PVZ3"/>
<accession>A0A6A6PVZ3</accession>
<dbReference type="GO" id="GO:0047837">
    <property type="term" value="F:D-xylose 1-dehydrogenase (NADP+) activity"/>
    <property type="evidence" value="ECO:0007669"/>
    <property type="project" value="UniProtKB-EC"/>
</dbReference>
<dbReference type="Gene3D" id="3.40.50.720">
    <property type="entry name" value="NAD(P)-binding Rossmann-like Domain"/>
    <property type="match status" value="1"/>
</dbReference>
<comment type="similarity">
    <text evidence="1">Belongs to the Gfo/Idh/MocA family.</text>
</comment>
<dbReference type="SUPFAM" id="SSF51735">
    <property type="entry name" value="NAD(P)-binding Rossmann-fold domains"/>
    <property type="match status" value="1"/>
</dbReference>
<proteinExistence type="inferred from homology"/>
<dbReference type="Gene3D" id="3.30.360.10">
    <property type="entry name" value="Dihydrodipicolinate Reductase, domain 2"/>
    <property type="match status" value="1"/>
</dbReference>
<evidence type="ECO:0000313" key="8">
    <source>
        <dbReference type="Proteomes" id="UP000799767"/>
    </source>
</evidence>
<evidence type="ECO:0000256" key="5">
    <source>
        <dbReference type="ARBA" id="ARBA00049233"/>
    </source>
</evidence>
<evidence type="ECO:0000313" key="7">
    <source>
        <dbReference type="EMBL" id="KAF2483457.1"/>
    </source>
</evidence>
<dbReference type="Proteomes" id="UP000799767">
    <property type="component" value="Unassembled WGS sequence"/>
</dbReference>
<keyword evidence="2" id="KW-0560">Oxidoreductase</keyword>
<dbReference type="OrthoDB" id="6417021at2759"/>
<dbReference type="EMBL" id="MU001635">
    <property type="protein sequence ID" value="KAF2483457.1"/>
    <property type="molecule type" value="Genomic_DNA"/>
</dbReference>
<organism evidence="7 8">
    <name type="scientific">Neohortaea acidophila</name>
    <dbReference type="NCBI Taxonomy" id="245834"/>
    <lineage>
        <taxon>Eukaryota</taxon>
        <taxon>Fungi</taxon>
        <taxon>Dikarya</taxon>
        <taxon>Ascomycota</taxon>
        <taxon>Pezizomycotina</taxon>
        <taxon>Dothideomycetes</taxon>
        <taxon>Dothideomycetidae</taxon>
        <taxon>Mycosphaerellales</taxon>
        <taxon>Teratosphaeriaceae</taxon>
        <taxon>Neohortaea</taxon>
    </lineage>
</organism>
<evidence type="ECO:0000256" key="1">
    <source>
        <dbReference type="ARBA" id="ARBA00010928"/>
    </source>
</evidence>
<dbReference type="GO" id="GO:0000166">
    <property type="term" value="F:nucleotide binding"/>
    <property type="evidence" value="ECO:0007669"/>
    <property type="project" value="InterPro"/>
</dbReference>
<sequence>MAFLVNAYNWWQGVNQVKAELKKDEKTFRFGILGAARINYMAFIDPVQTHPGATIVAIAAREKKRAQGQIDSYSLGTECKAYGSYAELLANPDVDAVYIPLPNGLHCEWTVKALEAGKHVLLEKPFTSNAEQARQVRDAAERTGKVALEAYHWRFHPATHTVKSIIESGKYGYPTAVSVSMILPAGIVGKGDIRLKYDVGGGSAMDLSYQFSACTHLGCRPSDLPKSTIRVLEAVPRINAQDSKIDEALTTNFVIEQEGKPAVKCRTQGSLVPLPFLGFIPRFWNFQTSVEVELEKAKVEYQGFVLPTFGHKIIVTEKESGKKTTEKVYVDGPVWGKRGQPWWTTYRYQLEAFVEAVRAKESGEKYKGPWVGLDESEKVMSTIDLVYEKAGLPRRGL</sequence>
<name>A0A6A6PVZ3_9PEZI</name>
<keyword evidence="8" id="KW-1185">Reference proteome</keyword>
<comment type="catalytic activity">
    <reaction evidence="5">
        <text>D-xylose + NADP(+) = D-xylono-1,5-lactone + NADPH + H(+)</text>
        <dbReference type="Rhea" id="RHEA:22000"/>
        <dbReference type="ChEBI" id="CHEBI:15378"/>
        <dbReference type="ChEBI" id="CHEBI:15867"/>
        <dbReference type="ChEBI" id="CHEBI:53455"/>
        <dbReference type="ChEBI" id="CHEBI:57783"/>
        <dbReference type="ChEBI" id="CHEBI:58349"/>
        <dbReference type="EC" id="1.1.1.179"/>
    </reaction>
</comment>
<evidence type="ECO:0000259" key="6">
    <source>
        <dbReference type="Pfam" id="PF01408"/>
    </source>
</evidence>
<reference evidence="7" key="1">
    <citation type="journal article" date="2020" name="Stud. Mycol.">
        <title>101 Dothideomycetes genomes: a test case for predicting lifestyles and emergence of pathogens.</title>
        <authorList>
            <person name="Haridas S."/>
            <person name="Albert R."/>
            <person name="Binder M."/>
            <person name="Bloem J."/>
            <person name="Labutti K."/>
            <person name="Salamov A."/>
            <person name="Andreopoulos B."/>
            <person name="Baker S."/>
            <person name="Barry K."/>
            <person name="Bills G."/>
            <person name="Bluhm B."/>
            <person name="Cannon C."/>
            <person name="Castanera R."/>
            <person name="Culley D."/>
            <person name="Daum C."/>
            <person name="Ezra D."/>
            <person name="Gonzalez J."/>
            <person name="Henrissat B."/>
            <person name="Kuo A."/>
            <person name="Liang C."/>
            <person name="Lipzen A."/>
            <person name="Lutzoni F."/>
            <person name="Magnuson J."/>
            <person name="Mondo S."/>
            <person name="Nolan M."/>
            <person name="Ohm R."/>
            <person name="Pangilinan J."/>
            <person name="Park H.-J."/>
            <person name="Ramirez L."/>
            <person name="Alfaro M."/>
            <person name="Sun H."/>
            <person name="Tritt A."/>
            <person name="Yoshinaga Y."/>
            <person name="Zwiers L.-H."/>
            <person name="Turgeon B."/>
            <person name="Goodwin S."/>
            <person name="Spatafora J."/>
            <person name="Crous P."/>
            <person name="Grigoriev I."/>
        </authorList>
    </citation>
    <scope>NUCLEOTIDE SEQUENCE</scope>
    <source>
        <strain evidence="7">CBS 113389</strain>
    </source>
</reference>
<evidence type="ECO:0000256" key="3">
    <source>
        <dbReference type="ARBA" id="ARBA00038984"/>
    </source>
</evidence>
<dbReference type="InterPro" id="IPR050984">
    <property type="entry name" value="Gfo/Idh/MocA_domain"/>
</dbReference>
<dbReference type="PANTHER" id="PTHR22604">
    <property type="entry name" value="OXIDOREDUCTASES"/>
    <property type="match status" value="1"/>
</dbReference>
<dbReference type="InterPro" id="IPR036291">
    <property type="entry name" value="NAD(P)-bd_dom_sf"/>
</dbReference>
<dbReference type="RefSeq" id="XP_033590027.1">
    <property type="nucleotide sequence ID" value="XM_033737147.1"/>
</dbReference>
<evidence type="ECO:0000256" key="2">
    <source>
        <dbReference type="ARBA" id="ARBA00023002"/>
    </source>
</evidence>
<gene>
    <name evidence="7" type="ORF">BDY17DRAFT_324187</name>
</gene>
<dbReference type="Pfam" id="PF01408">
    <property type="entry name" value="GFO_IDH_MocA"/>
    <property type="match status" value="1"/>
</dbReference>
<protein>
    <recommendedName>
        <fullName evidence="3">D-xylose 1-dehydrogenase (NADP(+), D-xylono-1,5-lactone-forming)</fullName>
        <ecNumber evidence="3">1.1.1.179</ecNumber>
    </recommendedName>
    <alternativeName>
        <fullName evidence="4">D-xylose-NADP dehydrogenase</fullName>
    </alternativeName>
</protein>
<feature type="domain" description="Gfo/Idh/MocA-like oxidoreductase N-terminal" evidence="6">
    <location>
        <begin position="28"/>
        <end position="148"/>
    </location>
</feature>
<dbReference type="PANTHER" id="PTHR22604:SF105">
    <property type="entry name" value="TRANS-1,2-DIHYDROBENZENE-1,2-DIOL DEHYDROGENASE"/>
    <property type="match status" value="1"/>
</dbReference>